<dbReference type="SUPFAM" id="SSF48498">
    <property type="entry name" value="Tetracyclin repressor-like, C-terminal domain"/>
    <property type="match status" value="1"/>
</dbReference>
<dbReference type="Proteomes" id="UP001645859">
    <property type="component" value="Unassembled WGS sequence"/>
</dbReference>
<gene>
    <name evidence="6" type="ORF">D3230_11755</name>
</gene>
<comment type="caution">
    <text evidence="6">The sequence shown here is derived from an EMBL/GenBank/DDBJ whole genome shotgun (WGS) entry which is preliminary data.</text>
</comment>
<keyword evidence="1" id="KW-0805">Transcription regulation</keyword>
<dbReference type="EMBL" id="QYAC01000006">
    <property type="protein sequence ID" value="MBL3679955.1"/>
    <property type="molecule type" value="Genomic_DNA"/>
</dbReference>
<evidence type="ECO:0000259" key="5">
    <source>
        <dbReference type="PROSITE" id="PS50977"/>
    </source>
</evidence>
<dbReference type="Pfam" id="PF00440">
    <property type="entry name" value="TetR_N"/>
    <property type="match status" value="1"/>
</dbReference>
<evidence type="ECO:0000256" key="2">
    <source>
        <dbReference type="ARBA" id="ARBA00023125"/>
    </source>
</evidence>
<feature type="DNA-binding region" description="H-T-H motif" evidence="4">
    <location>
        <begin position="30"/>
        <end position="49"/>
    </location>
</feature>
<dbReference type="Gene3D" id="1.10.357.10">
    <property type="entry name" value="Tetracycline Repressor, domain 2"/>
    <property type="match status" value="1"/>
</dbReference>
<dbReference type="PANTHER" id="PTHR47506:SF1">
    <property type="entry name" value="HTH-TYPE TRANSCRIPTIONAL REGULATOR YJDC"/>
    <property type="match status" value="1"/>
</dbReference>
<name>A0ABS1SHK3_9MICO</name>
<dbReference type="PANTHER" id="PTHR47506">
    <property type="entry name" value="TRANSCRIPTIONAL REGULATORY PROTEIN"/>
    <property type="match status" value="1"/>
</dbReference>
<evidence type="ECO:0000313" key="7">
    <source>
        <dbReference type="Proteomes" id="UP001645859"/>
    </source>
</evidence>
<keyword evidence="7" id="KW-1185">Reference proteome</keyword>
<evidence type="ECO:0000256" key="1">
    <source>
        <dbReference type="ARBA" id="ARBA00023015"/>
    </source>
</evidence>
<dbReference type="SUPFAM" id="SSF46689">
    <property type="entry name" value="Homeodomain-like"/>
    <property type="match status" value="1"/>
</dbReference>
<accession>A0ABS1SHK3</accession>
<proteinExistence type="predicted"/>
<evidence type="ECO:0000313" key="6">
    <source>
        <dbReference type="EMBL" id="MBL3679955.1"/>
    </source>
</evidence>
<dbReference type="Pfam" id="PF16925">
    <property type="entry name" value="TetR_C_13"/>
    <property type="match status" value="1"/>
</dbReference>
<organism evidence="6 7">
    <name type="scientific">Leucobacter chromiireducens subsp. solipictus</name>
    <dbReference type="NCBI Taxonomy" id="398235"/>
    <lineage>
        <taxon>Bacteria</taxon>
        <taxon>Bacillati</taxon>
        <taxon>Actinomycetota</taxon>
        <taxon>Actinomycetes</taxon>
        <taxon>Micrococcales</taxon>
        <taxon>Microbacteriaceae</taxon>
        <taxon>Leucobacter</taxon>
    </lineage>
</organism>
<keyword evidence="2 4" id="KW-0238">DNA-binding</keyword>
<sequence length="197" mass="20957">MTPTQWSPKARAILDAASELFYAEGIHAVGVDTIAAHAGVTKKTLYDRFGSKAQLVAAYLDERDRAWRDVLSPRLAAAGTDPEARLRALFEASAEWSAERGPRGCAVINAHAEISDPEHPATAVMLRQKRWMRERFADIARDAGARDPEALARGLFLAHEGALAASGMGVEAAAFPGGLELALAALRAAPTARASDA</sequence>
<reference evidence="6 7" key="1">
    <citation type="submission" date="2018-09" db="EMBL/GenBank/DDBJ databases">
        <title>Comparative genomics of Leucobacter spp.</title>
        <authorList>
            <person name="Reis A.C."/>
            <person name="Kolvenbach B.A."/>
            <person name="Corvini P.F.X."/>
            <person name="Nunes O.C."/>
        </authorList>
    </citation>
    <scope>NUCLEOTIDE SEQUENCE [LARGE SCALE GENOMIC DNA]</scope>
    <source>
        <strain evidence="6 7">TAN 31504</strain>
    </source>
</reference>
<keyword evidence="3" id="KW-0804">Transcription</keyword>
<dbReference type="InterPro" id="IPR001647">
    <property type="entry name" value="HTH_TetR"/>
</dbReference>
<dbReference type="RefSeq" id="WP_202345237.1">
    <property type="nucleotide sequence ID" value="NZ_BAAAPI010000004.1"/>
</dbReference>
<dbReference type="InterPro" id="IPR036271">
    <property type="entry name" value="Tet_transcr_reg_TetR-rel_C_sf"/>
</dbReference>
<protein>
    <submittedName>
        <fullName evidence="6">TetR/AcrR family transcriptional regulator</fullName>
    </submittedName>
</protein>
<dbReference type="PRINTS" id="PR00455">
    <property type="entry name" value="HTHTETR"/>
</dbReference>
<evidence type="ECO:0000256" key="3">
    <source>
        <dbReference type="ARBA" id="ARBA00023163"/>
    </source>
</evidence>
<dbReference type="InterPro" id="IPR011075">
    <property type="entry name" value="TetR_C"/>
</dbReference>
<dbReference type="PROSITE" id="PS50977">
    <property type="entry name" value="HTH_TETR_2"/>
    <property type="match status" value="1"/>
</dbReference>
<feature type="domain" description="HTH tetR-type" evidence="5">
    <location>
        <begin position="7"/>
        <end position="67"/>
    </location>
</feature>
<dbReference type="InterPro" id="IPR009057">
    <property type="entry name" value="Homeodomain-like_sf"/>
</dbReference>
<evidence type="ECO:0000256" key="4">
    <source>
        <dbReference type="PROSITE-ProRule" id="PRU00335"/>
    </source>
</evidence>